<evidence type="ECO:0000256" key="3">
    <source>
        <dbReference type="ARBA" id="ARBA00018141"/>
    </source>
</evidence>
<keyword evidence="8" id="KW-0671">Queuosine biosynthesis</keyword>
<evidence type="ECO:0000256" key="1">
    <source>
        <dbReference type="ARBA" id="ARBA00005061"/>
    </source>
</evidence>
<keyword evidence="5 8" id="KW-0862">Zinc</keyword>
<dbReference type="InterPro" id="IPR007115">
    <property type="entry name" value="6-PTP_synth/QueD"/>
</dbReference>
<dbReference type="Gene3D" id="3.30.479.10">
    <property type="entry name" value="6-pyruvoyl tetrahydropterin synthase/QueD"/>
    <property type="match status" value="1"/>
</dbReference>
<sequence length="139" mass="15797">MISITKKIEFEAAHRISNYPGSCSEIHGHTYKLEVTVSGEINRETFMVMDFKDLKEILQKTVIANFDHALILKNNRENRAVFSSYLGKITWMESEPTAEQMLLWMVSSIPPHLPSGVSLQKLKLHETSGSFATWKNITG</sequence>
<accession>A0ABS3BW22</accession>
<evidence type="ECO:0000313" key="9">
    <source>
        <dbReference type="EMBL" id="MBN7801899.1"/>
    </source>
</evidence>
<comment type="catalytic activity">
    <reaction evidence="7 8">
        <text>7,8-dihydroneopterin 3'-triphosphate + H2O = 6-carboxy-5,6,7,8-tetrahydropterin + triphosphate + acetaldehyde + 2 H(+)</text>
        <dbReference type="Rhea" id="RHEA:27966"/>
        <dbReference type="ChEBI" id="CHEBI:15343"/>
        <dbReference type="ChEBI" id="CHEBI:15377"/>
        <dbReference type="ChEBI" id="CHEBI:15378"/>
        <dbReference type="ChEBI" id="CHEBI:18036"/>
        <dbReference type="ChEBI" id="CHEBI:58462"/>
        <dbReference type="ChEBI" id="CHEBI:61032"/>
        <dbReference type="EC" id="4.1.2.50"/>
    </reaction>
</comment>
<organism evidence="9 10">
    <name type="scientific">Algoriphagus aestuariicola</name>
    <dbReference type="NCBI Taxonomy" id="1852016"/>
    <lineage>
        <taxon>Bacteria</taxon>
        <taxon>Pseudomonadati</taxon>
        <taxon>Bacteroidota</taxon>
        <taxon>Cytophagia</taxon>
        <taxon>Cytophagales</taxon>
        <taxon>Cyclobacteriaceae</taxon>
        <taxon>Algoriphagus</taxon>
    </lineage>
</organism>
<comment type="pathway">
    <text evidence="1 8">Purine metabolism; 7-cyano-7-deazaguanine biosynthesis.</text>
</comment>
<comment type="caution">
    <text evidence="9">The sequence shown here is derived from an EMBL/GenBank/DDBJ whole genome shotgun (WGS) entry which is preliminary data.</text>
</comment>
<evidence type="ECO:0000256" key="6">
    <source>
        <dbReference type="ARBA" id="ARBA00023239"/>
    </source>
</evidence>
<dbReference type="Pfam" id="PF01242">
    <property type="entry name" value="PTPS"/>
    <property type="match status" value="1"/>
</dbReference>
<dbReference type="NCBIfam" id="TIGR03367">
    <property type="entry name" value="queuosine_QueD"/>
    <property type="match status" value="1"/>
</dbReference>
<protein>
    <recommendedName>
        <fullName evidence="3 8">6-carboxy-5,6,7,8-tetrahydropterin synthase</fullName>
        <ecNumber evidence="8">4.-.-.-</ecNumber>
    </recommendedName>
</protein>
<dbReference type="EC" id="4.-.-.-" evidence="8"/>
<comment type="similarity">
    <text evidence="2 8">Belongs to the PTPS family. QueD subfamily.</text>
</comment>
<keyword evidence="10" id="KW-1185">Reference proteome</keyword>
<keyword evidence="4 8" id="KW-0479">Metal-binding</keyword>
<keyword evidence="6 8" id="KW-0456">Lyase</keyword>
<comment type="cofactor">
    <cofactor evidence="8">
        <name>Zn(2+)</name>
        <dbReference type="ChEBI" id="CHEBI:29105"/>
    </cofactor>
    <text evidence="8">Binds 1 zinc ion per subunit.</text>
</comment>
<reference evidence="9 10" key="1">
    <citation type="submission" date="2021-03" db="EMBL/GenBank/DDBJ databases">
        <title>novel species isolated from a fishpond in China.</title>
        <authorList>
            <person name="Lu H."/>
            <person name="Cai Z."/>
        </authorList>
    </citation>
    <scope>NUCLEOTIDE SEQUENCE [LARGE SCALE GENOMIC DNA]</scope>
    <source>
        <strain evidence="9 10">JCM 31546</strain>
    </source>
</reference>
<dbReference type="SUPFAM" id="SSF55620">
    <property type="entry name" value="Tetrahydrobiopterin biosynthesis enzymes-like"/>
    <property type="match status" value="1"/>
</dbReference>
<dbReference type="PIRSF" id="PIRSF006113">
    <property type="entry name" value="PTP_synth"/>
    <property type="match status" value="1"/>
</dbReference>
<evidence type="ECO:0000256" key="5">
    <source>
        <dbReference type="ARBA" id="ARBA00022833"/>
    </source>
</evidence>
<proteinExistence type="inferred from homology"/>
<evidence type="ECO:0000313" key="10">
    <source>
        <dbReference type="Proteomes" id="UP000664698"/>
    </source>
</evidence>
<gene>
    <name evidence="9" type="primary">queD</name>
    <name evidence="9" type="ORF">J0A67_13575</name>
</gene>
<name>A0ABS3BW22_9BACT</name>
<evidence type="ECO:0000256" key="2">
    <source>
        <dbReference type="ARBA" id="ARBA00008900"/>
    </source>
</evidence>
<dbReference type="EMBL" id="JAFKCW010000003">
    <property type="protein sequence ID" value="MBN7801899.1"/>
    <property type="molecule type" value="Genomic_DNA"/>
</dbReference>
<evidence type="ECO:0000256" key="8">
    <source>
        <dbReference type="PIRNR" id="PIRNR006113"/>
    </source>
</evidence>
<dbReference type="PANTHER" id="PTHR12589:SF7">
    <property type="entry name" value="6-PYRUVOYL TETRAHYDROBIOPTERIN SYNTHASE"/>
    <property type="match status" value="1"/>
</dbReference>
<dbReference type="Proteomes" id="UP000664698">
    <property type="component" value="Unassembled WGS sequence"/>
</dbReference>
<dbReference type="PANTHER" id="PTHR12589">
    <property type="entry name" value="PYRUVOYL TETRAHYDROBIOPTERIN SYNTHASE"/>
    <property type="match status" value="1"/>
</dbReference>
<dbReference type="InterPro" id="IPR038418">
    <property type="entry name" value="6-PTP_synth/QueD_sf"/>
</dbReference>
<dbReference type="RefSeq" id="WP_206569909.1">
    <property type="nucleotide sequence ID" value="NZ_JAFKCW010000003.1"/>
</dbReference>
<evidence type="ECO:0000256" key="7">
    <source>
        <dbReference type="ARBA" id="ARBA00048807"/>
    </source>
</evidence>
<evidence type="ECO:0000256" key="4">
    <source>
        <dbReference type="ARBA" id="ARBA00022723"/>
    </source>
</evidence>